<protein>
    <submittedName>
        <fullName evidence="1">Uncharacterized protein</fullName>
    </submittedName>
</protein>
<dbReference type="EMBL" id="VSSQ01107940">
    <property type="protein sequence ID" value="MPN46897.1"/>
    <property type="molecule type" value="Genomic_DNA"/>
</dbReference>
<organism evidence="1">
    <name type="scientific">bioreactor metagenome</name>
    <dbReference type="NCBI Taxonomy" id="1076179"/>
    <lineage>
        <taxon>unclassified sequences</taxon>
        <taxon>metagenomes</taxon>
        <taxon>ecological metagenomes</taxon>
    </lineage>
</organism>
<name>A0A645I6D7_9ZZZZ</name>
<reference evidence="1" key="1">
    <citation type="submission" date="2019-08" db="EMBL/GenBank/DDBJ databases">
        <authorList>
            <person name="Kucharzyk K."/>
            <person name="Murdoch R.W."/>
            <person name="Higgins S."/>
            <person name="Loffler F."/>
        </authorList>
    </citation>
    <scope>NUCLEOTIDE SEQUENCE</scope>
</reference>
<sequence>MSAAAASAVVTLAIAASQCTRDLMSIMFTFLLNNCENLAFSLQELSLLVKIHLLLTKKFCKMLDFLVKNKILPIKKDT</sequence>
<dbReference type="AlphaFoldDB" id="A0A645I6D7"/>
<comment type="caution">
    <text evidence="1">The sequence shown here is derived from an EMBL/GenBank/DDBJ whole genome shotgun (WGS) entry which is preliminary data.</text>
</comment>
<proteinExistence type="predicted"/>
<gene>
    <name evidence="1" type="ORF">SDC9_194496</name>
</gene>
<accession>A0A645I6D7</accession>
<evidence type="ECO:0000313" key="1">
    <source>
        <dbReference type="EMBL" id="MPN46897.1"/>
    </source>
</evidence>